<evidence type="ECO:0000313" key="2">
    <source>
        <dbReference type="EMBL" id="KZD86611.1"/>
    </source>
</evidence>
<name>A0AAP1DZX4_BACIU</name>
<dbReference type="AlphaFoldDB" id="A0AAP1DZX4"/>
<evidence type="ECO:0000256" key="1">
    <source>
        <dbReference type="SAM" id="Phobius"/>
    </source>
</evidence>
<dbReference type="Proteomes" id="UP000076442">
    <property type="component" value="Unassembled WGS sequence"/>
</dbReference>
<comment type="caution">
    <text evidence="2">The sequence shown here is derived from an EMBL/GenBank/DDBJ whole genome shotgun (WGS) entry which is preliminary data.</text>
</comment>
<feature type="transmembrane region" description="Helical" evidence="1">
    <location>
        <begin position="190"/>
        <end position="209"/>
    </location>
</feature>
<protein>
    <submittedName>
        <fullName evidence="2">Uncharacterized protein</fullName>
    </submittedName>
</protein>
<sequence length="224" mass="26197">MFYYNLLKQKFISKYFGFSILFSINAIIIFIFFKRSIQTQNDHIIDQIFTYQHLVLLIAPLIVVFTLLVSSDYFMDHAVIRLNSSFKIVGYYFLKSISFSAILGIIVMGEIYILCFTYNIDNNLLTVSNFLTHVFAYIFIAYLTSFLILLTNQILVVIIEIILFLFDYLECNGILFLNGFLLNFDVLKDLLVFRVGLMFILFGVCIQIVKKQDYLRPNDQKGTY</sequence>
<keyword evidence="1" id="KW-0472">Membrane</keyword>
<dbReference type="EMBL" id="LJZV01000036">
    <property type="protein sequence ID" value="KZD86611.1"/>
    <property type="molecule type" value="Genomic_DNA"/>
</dbReference>
<feature type="transmembrane region" description="Helical" evidence="1">
    <location>
        <begin position="12"/>
        <end position="33"/>
    </location>
</feature>
<feature type="transmembrane region" description="Helical" evidence="1">
    <location>
        <begin position="91"/>
        <end position="118"/>
    </location>
</feature>
<feature type="transmembrane region" description="Helical" evidence="1">
    <location>
        <begin position="154"/>
        <end position="178"/>
    </location>
</feature>
<evidence type="ECO:0000313" key="3">
    <source>
        <dbReference type="Proteomes" id="UP000076442"/>
    </source>
</evidence>
<keyword evidence="1" id="KW-1133">Transmembrane helix</keyword>
<gene>
    <name evidence="2" type="ORF">B4122_4853</name>
</gene>
<keyword evidence="1" id="KW-0812">Transmembrane</keyword>
<proteinExistence type="predicted"/>
<organism evidence="2 3">
    <name type="scientific">Bacillus subtilis</name>
    <dbReference type="NCBI Taxonomy" id="1423"/>
    <lineage>
        <taxon>Bacteria</taxon>
        <taxon>Bacillati</taxon>
        <taxon>Bacillota</taxon>
        <taxon>Bacilli</taxon>
        <taxon>Bacillales</taxon>
        <taxon>Bacillaceae</taxon>
        <taxon>Bacillus</taxon>
    </lineage>
</organism>
<reference evidence="2 3" key="1">
    <citation type="submission" date="2015-09" db="EMBL/GenBank/DDBJ databases">
        <title>Spore heat resistance.</title>
        <authorList>
            <person name="Boekhorst J."/>
            <person name="Berendsen E.M."/>
            <person name="Wells-Bennik M.H."/>
            <person name="Kuipers O.P."/>
        </authorList>
    </citation>
    <scope>NUCLEOTIDE SEQUENCE [LARGE SCALE GENOMIC DNA]</scope>
    <source>
        <strain evidence="2 3">B4122</strain>
    </source>
</reference>
<feature type="transmembrane region" description="Helical" evidence="1">
    <location>
        <begin position="130"/>
        <end position="148"/>
    </location>
</feature>
<feature type="transmembrane region" description="Helical" evidence="1">
    <location>
        <begin position="54"/>
        <end position="71"/>
    </location>
</feature>
<accession>A0AAP1DZX4</accession>